<feature type="transmembrane region" description="Helical" evidence="1">
    <location>
        <begin position="6"/>
        <end position="26"/>
    </location>
</feature>
<dbReference type="EMBL" id="AP024702">
    <property type="protein sequence ID" value="BCX49114.1"/>
    <property type="molecule type" value="Genomic_DNA"/>
</dbReference>
<keyword evidence="1" id="KW-0472">Membrane</keyword>
<gene>
    <name evidence="2" type="ORF">HAHE_30220</name>
</gene>
<keyword evidence="3" id="KW-1185">Reference proteome</keyword>
<name>A0ABM7RMM5_9BACT</name>
<proteinExistence type="predicted"/>
<sequence>MGFTLIEMSIVIFLLIALMSTGFFFSNAISTWKAGREGSEILRSVYVAQRTYLADNPTTPVGSLTQAKLLPYLPDKANTFPQVKGLDGTMRSIKVTVSPPVVLEAGGGVYDPSGSSSDSLWDVGE</sequence>
<organism evidence="2 3">
    <name type="scientific">Haloferula helveola</name>
    <dbReference type="NCBI Taxonomy" id="490095"/>
    <lineage>
        <taxon>Bacteria</taxon>
        <taxon>Pseudomonadati</taxon>
        <taxon>Verrucomicrobiota</taxon>
        <taxon>Verrucomicrobiia</taxon>
        <taxon>Verrucomicrobiales</taxon>
        <taxon>Verrucomicrobiaceae</taxon>
        <taxon>Haloferula</taxon>
    </lineage>
</organism>
<dbReference type="Proteomes" id="UP001374893">
    <property type="component" value="Chromosome"/>
</dbReference>
<keyword evidence="1" id="KW-0812">Transmembrane</keyword>
<evidence type="ECO:0000313" key="2">
    <source>
        <dbReference type="EMBL" id="BCX49114.1"/>
    </source>
</evidence>
<evidence type="ECO:0008006" key="4">
    <source>
        <dbReference type="Google" id="ProtNLM"/>
    </source>
</evidence>
<protein>
    <recommendedName>
        <fullName evidence="4">Prepilin-type N-terminal cleavage/methylation domain-containing protein</fullName>
    </recommendedName>
</protein>
<evidence type="ECO:0000313" key="3">
    <source>
        <dbReference type="Proteomes" id="UP001374893"/>
    </source>
</evidence>
<keyword evidence="1" id="KW-1133">Transmembrane helix</keyword>
<reference evidence="2 3" key="1">
    <citation type="submission" date="2021-06" db="EMBL/GenBank/DDBJ databases">
        <title>Complete genome of Haloferula helveola possessing various polysaccharide degrading enzymes.</title>
        <authorList>
            <person name="Takami H."/>
            <person name="Huang C."/>
            <person name="Hamasaki K."/>
        </authorList>
    </citation>
    <scope>NUCLEOTIDE SEQUENCE [LARGE SCALE GENOMIC DNA]</scope>
    <source>
        <strain evidence="2 3">CN-1</strain>
    </source>
</reference>
<accession>A0ABM7RMM5</accession>
<evidence type="ECO:0000256" key="1">
    <source>
        <dbReference type="SAM" id="Phobius"/>
    </source>
</evidence>